<evidence type="ECO:0000256" key="7">
    <source>
        <dbReference type="RuleBase" id="RU003346"/>
    </source>
</evidence>
<dbReference type="GO" id="GO:0016020">
    <property type="term" value="C:membrane"/>
    <property type="evidence" value="ECO:0007669"/>
    <property type="project" value="UniProtKB-SubCell"/>
</dbReference>
<dbReference type="OrthoDB" id="5290825at2759"/>
<dbReference type="AlphaFoldDB" id="A0A0P7BF75"/>
<evidence type="ECO:0000256" key="1">
    <source>
        <dbReference type="ARBA" id="ARBA00004141"/>
    </source>
</evidence>
<evidence type="ECO:0000256" key="2">
    <source>
        <dbReference type="ARBA" id="ARBA00010992"/>
    </source>
</evidence>
<dbReference type="InterPro" id="IPR050814">
    <property type="entry name" value="Myo-inositol_Transporter"/>
</dbReference>
<protein>
    <recommendedName>
        <fullName evidence="10">Major facilitator superfamily (MFS) profile domain-containing protein</fullName>
    </recommendedName>
</protein>
<dbReference type="FunFam" id="1.20.1250.20:FF:000474">
    <property type="entry name" value="Sugar transporter, putative"/>
    <property type="match status" value="1"/>
</dbReference>
<dbReference type="InterPro" id="IPR005828">
    <property type="entry name" value="MFS_sugar_transport-like"/>
</dbReference>
<feature type="transmembrane region" description="Helical" evidence="9">
    <location>
        <begin position="410"/>
        <end position="432"/>
    </location>
</feature>
<feature type="transmembrane region" description="Helical" evidence="9">
    <location>
        <begin position="439"/>
        <end position="458"/>
    </location>
</feature>
<feature type="domain" description="Major facilitator superfamily (MFS) profile" evidence="10">
    <location>
        <begin position="123"/>
        <end position="562"/>
    </location>
</feature>
<evidence type="ECO:0000256" key="3">
    <source>
        <dbReference type="ARBA" id="ARBA00022448"/>
    </source>
</evidence>
<dbReference type="InterPro" id="IPR036259">
    <property type="entry name" value="MFS_trans_sf"/>
</dbReference>
<feature type="transmembrane region" description="Helical" evidence="9">
    <location>
        <begin position="281"/>
        <end position="304"/>
    </location>
</feature>
<feature type="region of interest" description="Disordered" evidence="8">
    <location>
        <begin position="1"/>
        <end position="28"/>
    </location>
</feature>
<dbReference type="EMBL" id="LKCW01000009">
    <property type="protein sequence ID" value="KPM45243.1"/>
    <property type="molecule type" value="Genomic_DNA"/>
</dbReference>
<feature type="transmembrane region" description="Helical" evidence="9">
    <location>
        <begin position="252"/>
        <end position="275"/>
    </location>
</feature>
<feature type="transmembrane region" description="Helical" evidence="9">
    <location>
        <begin position="195"/>
        <end position="213"/>
    </location>
</feature>
<dbReference type="Gene3D" id="1.20.1250.20">
    <property type="entry name" value="MFS general substrate transporter like domains"/>
    <property type="match status" value="1"/>
</dbReference>
<evidence type="ECO:0000256" key="5">
    <source>
        <dbReference type="ARBA" id="ARBA00022989"/>
    </source>
</evidence>
<dbReference type="GO" id="GO:0022857">
    <property type="term" value="F:transmembrane transporter activity"/>
    <property type="evidence" value="ECO:0007669"/>
    <property type="project" value="InterPro"/>
</dbReference>
<dbReference type="SUPFAM" id="SSF103473">
    <property type="entry name" value="MFS general substrate transporter"/>
    <property type="match status" value="1"/>
</dbReference>
<comment type="caution">
    <text evidence="11">The sequence shown here is derived from an EMBL/GenBank/DDBJ whole genome shotgun (WGS) entry which is preliminary data.</text>
</comment>
<feature type="transmembrane region" description="Helical" evidence="9">
    <location>
        <begin position="162"/>
        <end position="183"/>
    </location>
</feature>
<evidence type="ECO:0000256" key="8">
    <source>
        <dbReference type="SAM" id="MobiDB-lite"/>
    </source>
</evidence>
<dbReference type="GO" id="GO:0015798">
    <property type="term" value="P:myo-inositol transport"/>
    <property type="evidence" value="ECO:0007669"/>
    <property type="project" value="UniProtKB-ARBA"/>
</dbReference>
<keyword evidence="6 9" id="KW-0472">Membrane</keyword>
<comment type="subcellular location">
    <subcellularLocation>
        <location evidence="1">Membrane</location>
        <topology evidence="1">Multi-pass membrane protein</topology>
    </subcellularLocation>
</comment>
<organism evidence="11 12">
    <name type="scientific">Neonectria ditissima</name>
    <dbReference type="NCBI Taxonomy" id="78410"/>
    <lineage>
        <taxon>Eukaryota</taxon>
        <taxon>Fungi</taxon>
        <taxon>Dikarya</taxon>
        <taxon>Ascomycota</taxon>
        <taxon>Pezizomycotina</taxon>
        <taxon>Sordariomycetes</taxon>
        <taxon>Hypocreomycetidae</taxon>
        <taxon>Hypocreales</taxon>
        <taxon>Nectriaceae</taxon>
        <taxon>Neonectria</taxon>
    </lineage>
</organism>
<keyword evidence="4 9" id="KW-0812">Transmembrane</keyword>
<dbReference type="InterPro" id="IPR003663">
    <property type="entry name" value="Sugar/inositol_transpt"/>
</dbReference>
<keyword evidence="12" id="KW-1185">Reference proteome</keyword>
<keyword evidence="3 7" id="KW-0813">Transport</keyword>
<reference evidence="11 12" key="1">
    <citation type="submission" date="2015-09" db="EMBL/GenBank/DDBJ databases">
        <title>Draft genome of a European isolate of the apple canker pathogen Neonectria ditissima.</title>
        <authorList>
            <person name="Gomez-Cortecero A."/>
            <person name="Harrison R.J."/>
            <person name="Armitage A.D."/>
        </authorList>
    </citation>
    <scope>NUCLEOTIDE SEQUENCE [LARGE SCALE GENOMIC DNA]</scope>
    <source>
        <strain evidence="11 12">R09/05</strain>
    </source>
</reference>
<dbReference type="PANTHER" id="PTHR48020:SF13">
    <property type="entry name" value="MAJOR FACILITATOR SUPERFAMILY (MFS) PROFILE DOMAIN-CONTAINING PROTEIN"/>
    <property type="match status" value="1"/>
</dbReference>
<dbReference type="PROSITE" id="PS00217">
    <property type="entry name" value="SUGAR_TRANSPORT_2"/>
    <property type="match status" value="1"/>
</dbReference>
<keyword evidence="5 9" id="KW-1133">Transmembrane helix</keyword>
<dbReference type="NCBIfam" id="TIGR00879">
    <property type="entry name" value="SP"/>
    <property type="match status" value="1"/>
</dbReference>
<sequence>MGMIDKESPVDADIAETSHNEKDGYLGEKPDLKQAAGRRGSAALNIVENPLQRKSHEQTVSDARLFAETHGMPEHASLFGRAALVARDMDRFPQLTELDEHEQRALEYERDHKWHGSKMLWYSISLCAVGAATQGWDQTGSNGANLSFPEEFGINKTAKDEWIVGVINAIIFLTAGLIGAFIVDPLNHYFGRRGEIFITACCLTATPIGSAFARTWQELFAARFVMGIGIGAKNATVPIYSAEMAPARIRGALVMFWQLWVVAGIFLGFCANVIVKDTGDISWRLQLGSAFIPSFILGVGIFFCPESPRWLMKKGRHAEGFKSMCALRAHNIIAARDFYYSYVIYEVELAETQGANYFTRLWDCFAVPRIRRANYGASTVMLAQQMCGINIISFYSSTIFEDVGYSATEALYASLGYGAIQVVATIPTLFLIDTKGRRTLTLATFPLMCVFLLAAGLSLLKDDGSRGERIGPVVLFVYLFTIAYSLGEGPVAFQYSAEVFPTIQREQGMAWAVCINNTFAGVLSLTFPRMKTVMTPTGAFGFYAGLNLIAWFMIFCFVRETKQLTLEELDQVFSIPTSKYIGYELKVWLPYFIKRYILRKNIVKPPPIIEKSHYSQDSA</sequence>
<name>A0A0P7BF75_9HYPO</name>
<evidence type="ECO:0000259" key="10">
    <source>
        <dbReference type="PROSITE" id="PS50850"/>
    </source>
</evidence>
<evidence type="ECO:0000256" key="9">
    <source>
        <dbReference type="SAM" id="Phobius"/>
    </source>
</evidence>
<accession>A0A0P7BF75</accession>
<proteinExistence type="inferred from homology"/>
<feature type="transmembrane region" description="Helical" evidence="9">
    <location>
        <begin position="539"/>
        <end position="558"/>
    </location>
</feature>
<dbReference type="Proteomes" id="UP000050424">
    <property type="component" value="Unassembled WGS sequence"/>
</dbReference>
<feature type="transmembrane region" description="Helical" evidence="9">
    <location>
        <begin position="470"/>
        <end position="487"/>
    </location>
</feature>
<evidence type="ECO:0000256" key="6">
    <source>
        <dbReference type="ARBA" id="ARBA00023136"/>
    </source>
</evidence>
<evidence type="ECO:0000256" key="4">
    <source>
        <dbReference type="ARBA" id="ARBA00022692"/>
    </source>
</evidence>
<dbReference type="InterPro" id="IPR005829">
    <property type="entry name" value="Sugar_transporter_CS"/>
</dbReference>
<comment type="similarity">
    <text evidence="2 7">Belongs to the major facilitator superfamily. Sugar transporter (TC 2.A.1.1) family.</text>
</comment>
<evidence type="ECO:0000313" key="12">
    <source>
        <dbReference type="Proteomes" id="UP000050424"/>
    </source>
</evidence>
<dbReference type="Pfam" id="PF00083">
    <property type="entry name" value="Sugar_tr"/>
    <property type="match status" value="1"/>
</dbReference>
<dbReference type="PROSITE" id="PS50850">
    <property type="entry name" value="MFS"/>
    <property type="match status" value="1"/>
</dbReference>
<evidence type="ECO:0000313" key="11">
    <source>
        <dbReference type="EMBL" id="KPM45243.1"/>
    </source>
</evidence>
<dbReference type="PRINTS" id="PR00171">
    <property type="entry name" value="SUGRTRNSPORT"/>
</dbReference>
<dbReference type="InterPro" id="IPR020846">
    <property type="entry name" value="MFS_dom"/>
</dbReference>
<dbReference type="PANTHER" id="PTHR48020">
    <property type="entry name" value="PROTON MYO-INOSITOL COTRANSPORTER"/>
    <property type="match status" value="1"/>
</dbReference>
<feature type="compositionally biased region" description="Basic and acidic residues" evidence="8">
    <location>
        <begin position="16"/>
        <end position="28"/>
    </location>
</feature>
<dbReference type="GO" id="GO:0015791">
    <property type="term" value="P:polyol transmembrane transport"/>
    <property type="evidence" value="ECO:0007669"/>
    <property type="project" value="UniProtKB-ARBA"/>
</dbReference>
<feature type="transmembrane region" description="Helical" evidence="9">
    <location>
        <begin position="508"/>
        <end position="527"/>
    </location>
</feature>
<feature type="transmembrane region" description="Helical" evidence="9">
    <location>
        <begin position="379"/>
        <end position="398"/>
    </location>
</feature>
<gene>
    <name evidence="11" type="ORF">AK830_g1285</name>
</gene>